<dbReference type="Pfam" id="PF23031">
    <property type="entry name" value="GBD_ELAPOR1"/>
    <property type="match status" value="1"/>
</dbReference>
<dbReference type="InterPro" id="IPR009011">
    <property type="entry name" value="Man6P_isomerase_rcpt-bd_dom_sf"/>
</dbReference>
<evidence type="ECO:0000256" key="8">
    <source>
        <dbReference type="SAM" id="Phobius"/>
    </source>
</evidence>
<dbReference type="SUPFAM" id="SSF50911">
    <property type="entry name" value="Mannose 6-phosphate receptor domain"/>
    <property type="match status" value="1"/>
</dbReference>
<dbReference type="Pfam" id="PF23091">
    <property type="entry name" value="TNFR_ELAPOR1_6th"/>
    <property type="match status" value="1"/>
</dbReference>
<comment type="subcellular location">
    <subcellularLocation>
        <location evidence="1">Cell membrane</location>
        <topology evidence="1">Single-pass type I membrane protein</topology>
    </subcellularLocation>
</comment>
<keyword evidence="8" id="KW-0812">Transmembrane</keyword>
<comment type="similarity">
    <text evidence="2">Belongs to the ELAPOR family.</text>
</comment>
<reference evidence="10 11" key="1">
    <citation type="submission" date="2022-12" db="EMBL/GenBank/DDBJ databases">
        <title>Chromosome-level genome of Tegillarca granosa.</title>
        <authorList>
            <person name="Kim J."/>
        </authorList>
    </citation>
    <scope>NUCLEOTIDE SEQUENCE [LARGE SCALE GENOMIC DNA]</scope>
    <source>
        <strain evidence="10">Teg-2019</strain>
        <tissue evidence="10">Adductor muscle</tissue>
    </source>
</reference>
<comment type="caution">
    <text evidence="10">The sequence shown here is derived from an EMBL/GenBank/DDBJ whole genome shotgun (WGS) entry which is preliminary data.</text>
</comment>
<evidence type="ECO:0000256" key="7">
    <source>
        <dbReference type="SAM" id="MobiDB-lite"/>
    </source>
</evidence>
<dbReference type="Proteomes" id="UP001217089">
    <property type="component" value="Unassembled WGS sequence"/>
</dbReference>
<keyword evidence="8" id="KW-1133">Transmembrane helix</keyword>
<dbReference type="InterPro" id="IPR056610">
    <property type="entry name" value="Elapor1/2_TNFR-like"/>
</dbReference>
<evidence type="ECO:0000313" key="11">
    <source>
        <dbReference type="Proteomes" id="UP001217089"/>
    </source>
</evidence>
<dbReference type="InterPro" id="IPR039181">
    <property type="entry name" value="Elapor1/2"/>
</dbReference>
<protein>
    <recommendedName>
        <fullName evidence="9">MRH domain-containing protein</fullName>
    </recommendedName>
</protein>
<keyword evidence="6" id="KW-0325">Glycoprotein</keyword>
<feature type="region of interest" description="Disordered" evidence="7">
    <location>
        <begin position="1007"/>
        <end position="1028"/>
    </location>
</feature>
<evidence type="ECO:0000256" key="2">
    <source>
        <dbReference type="ARBA" id="ARBA00007627"/>
    </source>
</evidence>
<evidence type="ECO:0000313" key="10">
    <source>
        <dbReference type="EMBL" id="KAJ8301946.1"/>
    </source>
</evidence>
<dbReference type="PANTHER" id="PTHR22727:SF15">
    <property type="entry name" value="MRH DOMAIN-CONTAINING PROTEIN"/>
    <property type="match status" value="1"/>
</dbReference>
<evidence type="ECO:0000259" key="9">
    <source>
        <dbReference type="PROSITE" id="PS51914"/>
    </source>
</evidence>
<accession>A0ABQ9EDL8</accession>
<evidence type="ECO:0000256" key="6">
    <source>
        <dbReference type="ARBA" id="ARBA00023180"/>
    </source>
</evidence>
<feature type="compositionally biased region" description="Basic and acidic residues" evidence="7">
    <location>
        <begin position="1010"/>
        <end position="1028"/>
    </location>
</feature>
<feature type="transmembrane region" description="Helical" evidence="8">
    <location>
        <begin position="924"/>
        <end position="949"/>
    </location>
</feature>
<sequence>MYLATRKLSDIGIFVQPTKGVYAIFTYELDSEFPNSVIRVTMTVHTFSSFLWRAAVLSIALLSSVSGDSLPTCQPKDFHYEYTECDSEGGRWRVSVPKPDTCTGGAPNPPVRGKTYTCDPGRYLDLSNQECKPCSAGTYSMGGGVRFDDWDTLPSGFTAKSENFAFSSSFMPNDNADEDQTNCSRSEWVPHGSYISSLPGDCASQLTYSALLVKDGTLTYEYQYTDSEAIFHFVIKNNECQSYSSHTNQWPDITSEGKFKEVKVHLKKGLNVLTWKTIGVYNMDEAKRHNKPIRIRKIEITGVAYTSQCTNCKAGTYSSDGAAMCTPCQENSYSDKGSSQCKPCDAKTEYSSAGSSKCLKRPPCEKRDYYVIEGHCDENGKTRKEYKWVMPQICRTDLPESIKLPEKGEPKDCPPCNPGMESIDGNCTYCQAGQYSDGAKCKACPASTSPNYGLSYQWWNTLPENMTSDCITFTESDCLEDSRWMVAGDHITTHYGRLEDNYLILMMKVSGFRSQESKGKETEVGTLKFVFETNCIGDCQLLLLSDELTHNSIVKEFTGTKTKQEFVHSIKQSKPITFTWAFQHSTAEEAQKDNTRKYLDDFAKIYSIEVTNTIEGGATSCLKCPKGVQKNGCVPCPSGFYVEETAGNAECKQCPENTVVKNGLSYGADSCKPCGPGLHPKDGDSCVSDCKFTTSRGQEIDFTVLDGFHSVDGSKLFTASGTQYFHGFNFTLCQNKAGKATCYNNASSGDNAKAAPVSAMVCRNTMIPSRGNSAIVSTQPVSLGDYLEKIVSNSTDQLKKQYQEEGFSTEGIERDIHFYYKSDRATPACPKGRTTIISLRCDLKEEGNGEIHLPPKCSDGTCDGCLFHFMWLTEHACPVCQKEDYKRIAGECVKGEQIIHYTSPKNCLVKDEEKKKCTVKFDSFPIAIAVPVVVGVAILLLGLIVYCWCQNKSLEYKYMKLVHDNGPNYDGELPGVDSCALEDGEEEQFDSVGFKESRAPKFFKKLRGKKREDDNPFETSHTEKIPLT</sequence>
<evidence type="ECO:0000256" key="5">
    <source>
        <dbReference type="ARBA" id="ARBA00023157"/>
    </source>
</evidence>
<evidence type="ECO:0000256" key="1">
    <source>
        <dbReference type="ARBA" id="ARBA00004251"/>
    </source>
</evidence>
<dbReference type="SUPFAM" id="SSF57184">
    <property type="entry name" value="Growth factor receptor domain"/>
    <property type="match status" value="2"/>
</dbReference>
<organism evidence="10 11">
    <name type="scientific">Tegillarca granosa</name>
    <name type="common">Malaysian cockle</name>
    <name type="synonym">Anadara granosa</name>
    <dbReference type="NCBI Taxonomy" id="220873"/>
    <lineage>
        <taxon>Eukaryota</taxon>
        <taxon>Metazoa</taxon>
        <taxon>Spiralia</taxon>
        <taxon>Lophotrochozoa</taxon>
        <taxon>Mollusca</taxon>
        <taxon>Bivalvia</taxon>
        <taxon>Autobranchia</taxon>
        <taxon>Pteriomorphia</taxon>
        <taxon>Arcoida</taxon>
        <taxon>Arcoidea</taxon>
        <taxon>Arcidae</taxon>
        <taxon>Tegillarca</taxon>
    </lineage>
</organism>
<dbReference type="InterPro" id="IPR044865">
    <property type="entry name" value="MRH_dom"/>
</dbReference>
<keyword evidence="3" id="KW-1003">Cell membrane</keyword>
<dbReference type="SMART" id="SM01411">
    <property type="entry name" value="Ephrin_rec_like"/>
    <property type="match status" value="3"/>
</dbReference>
<dbReference type="EMBL" id="JARBDR010000918">
    <property type="protein sequence ID" value="KAJ8301946.1"/>
    <property type="molecule type" value="Genomic_DNA"/>
</dbReference>
<evidence type="ECO:0000256" key="4">
    <source>
        <dbReference type="ARBA" id="ARBA00022729"/>
    </source>
</evidence>
<dbReference type="InterPro" id="IPR056609">
    <property type="entry name" value="Elapor1-like_3rd"/>
</dbReference>
<dbReference type="InterPro" id="IPR056608">
    <property type="entry name" value="Elapor1/2_GBD"/>
</dbReference>
<keyword evidence="5" id="KW-1015">Disulfide bond</keyword>
<keyword evidence="11" id="KW-1185">Reference proteome</keyword>
<gene>
    <name evidence="10" type="ORF">KUTeg_020933</name>
</gene>
<dbReference type="Pfam" id="PF23087">
    <property type="entry name" value="MRH_ELAPOR1_9th"/>
    <property type="match status" value="1"/>
</dbReference>
<dbReference type="PANTHER" id="PTHR22727">
    <property type="entry name" value="PROTEIN CBG13728"/>
    <property type="match status" value="1"/>
</dbReference>
<dbReference type="Gene3D" id="2.70.130.10">
    <property type="entry name" value="Mannose-6-phosphate receptor binding domain"/>
    <property type="match status" value="1"/>
</dbReference>
<dbReference type="PROSITE" id="PS51914">
    <property type="entry name" value="MRH"/>
    <property type="match status" value="1"/>
</dbReference>
<keyword evidence="8" id="KW-0472">Membrane</keyword>
<evidence type="ECO:0000256" key="3">
    <source>
        <dbReference type="ARBA" id="ARBA00022475"/>
    </source>
</evidence>
<dbReference type="InterPro" id="IPR056607">
    <property type="entry name" value="Elapor1/2_MRH"/>
</dbReference>
<dbReference type="Gene3D" id="2.10.50.10">
    <property type="entry name" value="Tumor Necrosis Factor Receptor, subunit A, domain 2"/>
    <property type="match status" value="1"/>
</dbReference>
<dbReference type="InterPro" id="IPR009030">
    <property type="entry name" value="Growth_fac_rcpt_cys_sf"/>
</dbReference>
<keyword evidence="4" id="KW-0732">Signal</keyword>
<dbReference type="Pfam" id="PF23032">
    <property type="entry name" value="GBD_ELAPOR1-like_3rd"/>
    <property type="match status" value="1"/>
</dbReference>
<feature type="domain" description="MRH" evidence="9">
    <location>
        <begin position="688"/>
        <end position="879"/>
    </location>
</feature>
<proteinExistence type="inferred from homology"/>
<name>A0ABQ9EDL8_TEGGR</name>